<dbReference type="AlphaFoldDB" id="A0A4D4J8P1"/>
<dbReference type="EMBL" id="BJFL01000036">
    <property type="protein sequence ID" value="GDY33185.1"/>
    <property type="molecule type" value="Genomic_DNA"/>
</dbReference>
<proteinExistence type="predicted"/>
<accession>A0A4D4J8P1</accession>
<dbReference type="Proteomes" id="UP000298860">
    <property type="component" value="Unassembled WGS sequence"/>
</dbReference>
<protein>
    <submittedName>
        <fullName evidence="1">Uncharacterized protein</fullName>
    </submittedName>
</protein>
<keyword evidence="2" id="KW-1185">Reference proteome</keyword>
<sequence length="343" mass="38034">MLTGRPFELLAALRQTFPRWDCTLDGDHVTLTYGRGSSAYYPPRCPPSWSEMITTLADVCAAHGVRRGNLLPLHGLGDAELTFSAIQVLDPYLKHGHRHVHSHGFVPQPVVRFTGQRDEHGTLLPGFATSFVNVSIVEPIKTVPEHAALIDTWISALSRLGFHAQHLTISGNLVVWQRTPVAGITLRFHHEGRELGDAVLLWNNEDPSKLATDIGSGLERLAWLLTRRTWANVLYGDLDGQADLRVLDAVRTATLIVGTGIRPASRGPGHAVRRLLRAEAQRTGGLGLSRIVRWAHEYWSGIEPLLVPWPEVCRILDTEALDHKEYTDRKSVVNSAGNWVVNL</sequence>
<organism evidence="1 2">
    <name type="scientific">Gandjariella thermophila</name>
    <dbReference type="NCBI Taxonomy" id="1931992"/>
    <lineage>
        <taxon>Bacteria</taxon>
        <taxon>Bacillati</taxon>
        <taxon>Actinomycetota</taxon>
        <taxon>Actinomycetes</taxon>
        <taxon>Pseudonocardiales</taxon>
        <taxon>Pseudonocardiaceae</taxon>
        <taxon>Gandjariella</taxon>
    </lineage>
</organism>
<name>A0A4D4J8P1_9PSEU</name>
<reference evidence="2" key="1">
    <citation type="submission" date="2019-04" db="EMBL/GenBank/DDBJ databases">
        <title>Draft genome sequence of Pseudonocardiaceae bacterium SL3-2-4.</title>
        <authorList>
            <person name="Ningsih F."/>
            <person name="Yokota A."/>
            <person name="Sakai Y."/>
            <person name="Nanatani K."/>
            <person name="Yabe S."/>
            <person name="Oetari A."/>
            <person name="Sjamsuridzal W."/>
        </authorList>
    </citation>
    <scope>NUCLEOTIDE SEQUENCE [LARGE SCALE GENOMIC DNA]</scope>
    <source>
        <strain evidence="2">SL3-2-4</strain>
    </source>
</reference>
<comment type="caution">
    <text evidence="1">The sequence shown here is derived from an EMBL/GenBank/DDBJ whole genome shotgun (WGS) entry which is preliminary data.</text>
</comment>
<gene>
    <name evidence="1" type="ORF">GTS_48180</name>
</gene>
<evidence type="ECO:0000313" key="1">
    <source>
        <dbReference type="EMBL" id="GDY33185.1"/>
    </source>
</evidence>
<evidence type="ECO:0000313" key="2">
    <source>
        <dbReference type="Proteomes" id="UP000298860"/>
    </source>
</evidence>